<comment type="caution">
    <text evidence="3">The sequence shown here is derived from an EMBL/GenBank/DDBJ whole genome shotgun (WGS) entry which is preliminary data.</text>
</comment>
<dbReference type="RefSeq" id="WP_132243765.1">
    <property type="nucleotide sequence ID" value="NZ_SLWV01000005.1"/>
</dbReference>
<dbReference type="AlphaFoldDB" id="A0A4R2L5Z9"/>
<dbReference type="OrthoDB" id="9811076at2"/>
<evidence type="ECO:0000256" key="1">
    <source>
        <dbReference type="ARBA" id="ARBA00023004"/>
    </source>
</evidence>
<dbReference type="Pfam" id="PF04023">
    <property type="entry name" value="FeoA"/>
    <property type="match status" value="1"/>
</dbReference>
<gene>
    <name evidence="3" type="ORF">EV214_105167</name>
</gene>
<proteinExistence type="predicted"/>
<accession>A0A4R2L5Z9</accession>
<name>A0A4R2L5Z9_9FIRM</name>
<dbReference type="InterPro" id="IPR052713">
    <property type="entry name" value="FeoA"/>
</dbReference>
<evidence type="ECO:0000313" key="3">
    <source>
        <dbReference type="EMBL" id="TCO78068.1"/>
    </source>
</evidence>
<dbReference type="Gene3D" id="2.30.30.90">
    <property type="match status" value="1"/>
</dbReference>
<reference evidence="3 4" key="1">
    <citation type="submission" date="2019-03" db="EMBL/GenBank/DDBJ databases">
        <title>Genomic Encyclopedia of Type Strains, Phase IV (KMG-IV): sequencing the most valuable type-strain genomes for metagenomic binning, comparative biology and taxonomic classification.</title>
        <authorList>
            <person name="Goeker M."/>
        </authorList>
    </citation>
    <scope>NUCLEOTIDE SEQUENCE [LARGE SCALE GENOMIC DNA]</scope>
    <source>
        <strain evidence="3 4">DSM 102940</strain>
    </source>
</reference>
<sequence length="84" mass="9095">MKNSTLSQDPIPLSNITVGTTVQVLDLKTTGLSRRRMLDLGIVPGTIINVLRKSPLGDPIAYNIRGATIALRKEESSQILVNPI</sequence>
<dbReference type="InterPro" id="IPR007167">
    <property type="entry name" value="Fe-transptr_FeoA-like"/>
</dbReference>
<feature type="domain" description="Ferrous iron transporter FeoA-like" evidence="2">
    <location>
        <begin position="11"/>
        <end position="83"/>
    </location>
</feature>
<dbReference type="PANTHER" id="PTHR42954:SF2">
    <property type="entry name" value="FE(2+) TRANSPORT PROTEIN A"/>
    <property type="match status" value="1"/>
</dbReference>
<protein>
    <submittedName>
        <fullName evidence="3">Ferrous iron transport protein A</fullName>
    </submittedName>
</protein>
<keyword evidence="4" id="KW-1185">Reference proteome</keyword>
<keyword evidence="1" id="KW-0408">Iron</keyword>
<dbReference type="Proteomes" id="UP000294919">
    <property type="component" value="Unassembled WGS sequence"/>
</dbReference>
<dbReference type="PANTHER" id="PTHR42954">
    <property type="entry name" value="FE(2+) TRANSPORT PROTEIN A"/>
    <property type="match status" value="1"/>
</dbReference>
<organism evidence="3 4">
    <name type="scientific">Marinisporobacter balticus</name>
    <dbReference type="NCBI Taxonomy" id="2018667"/>
    <lineage>
        <taxon>Bacteria</taxon>
        <taxon>Bacillati</taxon>
        <taxon>Bacillota</taxon>
        <taxon>Clostridia</taxon>
        <taxon>Peptostreptococcales</taxon>
        <taxon>Thermotaleaceae</taxon>
        <taxon>Marinisporobacter</taxon>
    </lineage>
</organism>
<dbReference type="SMART" id="SM00899">
    <property type="entry name" value="FeoA"/>
    <property type="match status" value="1"/>
</dbReference>
<dbReference type="InterPro" id="IPR038157">
    <property type="entry name" value="FeoA_core_dom"/>
</dbReference>
<dbReference type="GO" id="GO:0046914">
    <property type="term" value="F:transition metal ion binding"/>
    <property type="evidence" value="ECO:0007669"/>
    <property type="project" value="InterPro"/>
</dbReference>
<dbReference type="EMBL" id="SLWV01000005">
    <property type="protein sequence ID" value="TCO78068.1"/>
    <property type="molecule type" value="Genomic_DNA"/>
</dbReference>
<evidence type="ECO:0000313" key="4">
    <source>
        <dbReference type="Proteomes" id="UP000294919"/>
    </source>
</evidence>
<dbReference type="InterPro" id="IPR008988">
    <property type="entry name" value="Transcriptional_repressor_C"/>
</dbReference>
<evidence type="ECO:0000259" key="2">
    <source>
        <dbReference type="SMART" id="SM00899"/>
    </source>
</evidence>
<dbReference type="SUPFAM" id="SSF50037">
    <property type="entry name" value="C-terminal domain of transcriptional repressors"/>
    <property type="match status" value="1"/>
</dbReference>